<dbReference type="Pfam" id="PF17932">
    <property type="entry name" value="TetR_C_24"/>
    <property type="match status" value="1"/>
</dbReference>
<evidence type="ECO:0000256" key="4">
    <source>
        <dbReference type="PROSITE-ProRule" id="PRU00335"/>
    </source>
</evidence>
<dbReference type="Gene3D" id="1.10.357.10">
    <property type="entry name" value="Tetracycline Repressor, domain 2"/>
    <property type="match status" value="1"/>
</dbReference>
<name>A0A7W3LZG3_ACTNM</name>
<dbReference type="AlphaFoldDB" id="A0A7W3LZG3"/>
<feature type="domain" description="HTH tetR-type" evidence="5">
    <location>
        <begin position="17"/>
        <end position="77"/>
    </location>
</feature>
<dbReference type="RefSeq" id="WP_182849033.1">
    <property type="nucleotide sequence ID" value="NZ_BAAALP010000110.1"/>
</dbReference>
<dbReference type="EMBL" id="JACJIA010000021">
    <property type="protein sequence ID" value="MBA8957183.1"/>
    <property type="molecule type" value="Genomic_DNA"/>
</dbReference>
<dbReference type="InterPro" id="IPR001647">
    <property type="entry name" value="HTH_TetR"/>
</dbReference>
<sequence length="202" mass="22319">MSSSVSARPPAKRGRPGHDLESVLAAAVRLFNERGYEATGMEALARSLGITKSAIYHHVASKEELLRMATDRALDGLFEAAEQARARDGRAIERLEFLTERSVHVLAERLPFVTLLLRVRGNTDVERRAVERRRAFDHLVAELMERAVAEGDLRPDIDPAVGARLLFGMVNSLTEWYRPGGGMDVGDLAALVRTTAFEGLRV</sequence>
<dbReference type="InterPro" id="IPR009057">
    <property type="entry name" value="Homeodomain-like_sf"/>
</dbReference>
<dbReference type="PROSITE" id="PS50977">
    <property type="entry name" value="HTH_TETR_2"/>
    <property type="match status" value="1"/>
</dbReference>
<dbReference type="PANTHER" id="PTHR30055">
    <property type="entry name" value="HTH-TYPE TRANSCRIPTIONAL REGULATOR RUTR"/>
    <property type="match status" value="1"/>
</dbReference>
<keyword evidence="2 4" id="KW-0238">DNA-binding</keyword>
<dbReference type="GO" id="GO:0003700">
    <property type="term" value="F:DNA-binding transcription factor activity"/>
    <property type="evidence" value="ECO:0007669"/>
    <property type="project" value="TreeGrafter"/>
</dbReference>
<evidence type="ECO:0000256" key="1">
    <source>
        <dbReference type="ARBA" id="ARBA00023015"/>
    </source>
</evidence>
<organism evidence="6 7">
    <name type="scientific">Actinomadura namibiensis</name>
    <dbReference type="NCBI Taxonomy" id="182080"/>
    <lineage>
        <taxon>Bacteria</taxon>
        <taxon>Bacillati</taxon>
        <taxon>Actinomycetota</taxon>
        <taxon>Actinomycetes</taxon>
        <taxon>Streptosporangiales</taxon>
        <taxon>Thermomonosporaceae</taxon>
        <taxon>Actinomadura</taxon>
    </lineage>
</organism>
<dbReference type="Proteomes" id="UP000572680">
    <property type="component" value="Unassembled WGS sequence"/>
</dbReference>
<evidence type="ECO:0000256" key="3">
    <source>
        <dbReference type="ARBA" id="ARBA00023163"/>
    </source>
</evidence>
<dbReference type="Gene3D" id="1.10.10.60">
    <property type="entry name" value="Homeodomain-like"/>
    <property type="match status" value="1"/>
</dbReference>
<dbReference type="PRINTS" id="PR00455">
    <property type="entry name" value="HTHTETR"/>
</dbReference>
<keyword evidence="1" id="KW-0805">Transcription regulation</keyword>
<dbReference type="GO" id="GO:0000976">
    <property type="term" value="F:transcription cis-regulatory region binding"/>
    <property type="evidence" value="ECO:0007669"/>
    <property type="project" value="TreeGrafter"/>
</dbReference>
<keyword evidence="7" id="KW-1185">Reference proteome</keyword>
<dbReference type="InterPro" id="IPR041490">
    <property type="entry name" value="KstR2_TetR_C"/>
</dbReference>
<keyword evidence="3" id="KW-0804">Transcription</keyword>
<reference evidence="6 7" key="1">
    <citation type="submission" date="2020-08" db="EMBL/GenBank/DDBJ databases">
        <title>Genomic Encyclopedia of Type Strains, Phase IV (KMG-IV): sequencing the most valuable type-strain genomes for metagenomic binning, comparative biology and taxonomic classification.</title>
        <authorList>
            <person name="Goeker M."/>
        </authorList>
    </citation>
    <scope>NUCLEOTIDE SEQUENCE [LARGE SCALE GENOMIC DNA]</scope>
    <source>
        <strain evidence="6 7">DSM 44197</strain>
    </source>
</reference>
<dbReference type="Pfam" id="PF00440">
    <property type="entry name" value="TetR_N"/>
    <property type="match status" value="1"/>
</dbReference>
<evidence type="ECO:0000313" key="6">
    <source>
        <dbReference type="EMBL" id="MBA8957183.1"/>
    </source>
</evidence>
<feature type="DNA-binding region" description="H-T-H motif" evidence="4">
    <location>
        <begin position="40"/>
        <end position="59"/>
    </location>
</feature>
<dbReference type="InterPro" id="IPR036271">
    <property type="entry name" value="Tet_transcr_reg_TetR-rel_C_sf"/>
</dbReference>
<dbReference type="InterPro" id="IPR050109">
    <property type="entry name" value="HTH-type_TetR-like_transc_reg"/>
</dbReference>
<evidence type="ECO:0000313" key="7">
    <source>
        <dbReference type="Proteomes" id="UP000572680"/>
    </source>
</evidence>
<comment type="caution">
    <text evidence="6">The sequence shown here is derived from an EMBL/GenBank/DDBJ whole genome shotgun (WGS) entry which is preliminary data.</text>
</comment>
<evidence type="ECO:0000256" key="2">
    <source>
        <dbReference type="ARBA" id="ARBA00023125"/>
    </source>
</evidence>
<protein>
    <submittedName>
        <fullName evidence="6">AcrR family transcriptional regulator</fullName>
    </submittedName>
</protein>
<dbReference type="SUPFAM" id="SSF46689">
    <property type="entry name" value="Homeodomain-like"/>
    <property type="match status" value="1"/>
</dbReference>
<evidence type="ECO:0000259" key="5">
    <source>
        <dbReference type="PROSITE" id="PS50977"/>
    </source>
</evidence>
<dbReference type="SUPFAM" id="SSF48498">
    <property type="entry name" value="Tetracyclin repressor-like, C-terminal domain"/>
    <property type="match status" value="1"/>
</dbReference>
<proteinExistence type="predicted"/>
<accession>A0A7W3LZG3</accession>
<dbReference type="PANTHER" id="PTHR30055:SF234">
    <property type="entry name" value="HTH-TYPE TRANSCRIPTIONAL REGULATOR BETI"/>
    <property type="match status" value="1"/>
</dbReference>
<gene>
    <name evidence="6" type="ORF">HNR61_008876</name>
</gene>